<dbReference type="EMBL" id="JAWDJW010000137">
    <property type="protein sequence ID" value="KAK3081528.1"/>
    <property type="molecule type" value="Genomic_DNA"/>
</dbReference>
<accession>A0ACC3DY09</accession>
<organism evidence="1 2">
    <name type="scientific">Coniosporium uncinatum</name>
    <dbReference type="NCBI Taxonomy" id="93489"/>
    <lineage>
        <taxon>Eukaryota</taxon>
        <taxon>Fungi</taxon>
        <taxon>Dikarya</taxon>
        <taxon>Ascomycota</taxon>
        <taxon>Pezizomycotina</taxon>
        <taxon>Dothideomycetes</taxon>
        <taxon>Dothideomycetes incertae sedis</taxon>
        <taxon>Coniosporium</taxon>
    </lineage>
</organism>
<evidence type="ECO:0000313" key="2">
    <source>
        <dbReference type="Proteomes" id="UP001186974"/>
    </source>
</evidence>
<gene>
    <name evidence="1" type="ORF">LTS18_005716</name>
</gene>
<protein>
    <submittedName>
        <fullName evidence="1">Uncharacterized protein</fullName>
    </submittedName>
</protein>
<name>A0ACC3DY09_9PEZI</name>
<evidence type="ECO:0000313" key="1">
    <source>
        <dbReference type="EMBL" id="KAK3081528.1"/>
    </source>
</evidence>
<sequence>MDSAARAAFPGKISEPRGPPNFTRIDVCRRLAEASPVLLARLQDVPLEGSHETLGDLVTTRRTIIDWLDARKNRAAIYSSVVDQVYGRLLFPFSDVVCLFADDFVKAGVESKLARWAELLPPSSMVKPRLVIVASGAQHVDISRDSMPDLTDRFPSIRVEFFDDRKPTERKYLTLEDILLSEIECARRSRVDQGLLFTSRHFCTLFEKSIALFGSAPDTGPDLIGISHEHNEVGEDLVGHVARALRLCAADQWPKRAMASFIASALALDSFLPGMHRGLIVLLMFLRRKSIQRCIEAFDQLAKRTFSKRALSGGPFSRRIPTFMATWLKDGKYDPRPFESCREEAFGEGRRMFDAADGAVSGTKVAVTAVTTRHSKLCILSNYNGLGPRSRGYKHFRADSFADEVLMCDA</sequence>
<dbReference type="Proteomes" id="UP001186974">
    <property type="component" value="Unassembled WGS sequence"/>
</dbReference>
<keyword evidence="2" id="KW-1185">Reference proteome</keyword>
<proteinExistence type="predicted"/>
<comment type="caution">
    <text evidence="1">The sequence shown here is derived from an EMBL/GenBank/DDBJ whole genome shotgun (WGS) entry which is preliminary data.</text>
</comment>
<reference evidence="1" key="1">
    <citation type="submission" date="2024-09" db="EMBL/GenBank/DDBJ databases">
        <title>Black Yeasts Isolated from many extreme environments.</title>
        <authorList>
            <person name="Coleine C."/>
            <person name="Stajich J.E."/>
            <person name="Selbmann L."/>
        </authorList>
    </citation>
    <scope>NUCLEOTIDE SEQUENCE</scope>
    <source>
        <strain evidence="1">CCFEE 5737</strain>
    </source>
</reference>